<dbReference type="AlphaFoldDB" id="A0A420VIK5"/>
<name>A0A420VIK5_9BACI</name>
<keyword evidence="1" id="KW-1133">Transmembrane helix</keyword>
<feature type="transmembrane region" description="Helical" evidence="1">
    <location>
        <begin position="225"/>
        <end position="242"/>
    </location>
</feature>
<dbReference type="Pfam" id="PF13386">
    <property type="entry name" value="DsbD_2"/>
    <property type="match status" value="1"/>
</dbReference>
<dbReference type="Proteomes" id="UP000286235">
    <property type="component" value="Unassembled WGS sequence"/>
</dbReference>
<feature type="transmembrane region" description="Helical" evidence="1">
    <location>
        <begin position="181"/>
        <end position="204"/>
    </location>
</feature>
<accession>A0A420VIK5</accession>
<keyword evidence="1" id="KW-0812">Transmembrane</keyword>
<dbReference type="RefSeq" id="WP_120666430.1">
    <property type="nucleotide sequence ID" value="NZ_AZRV01000007.1"/>
</dbReference>
<organism evidence="3 4">
    <name type="scientific">Caldibacillus debilis GB1</name>
    <dbReference type="NCBI Taxonomy" id="1339248"/>
    <lineage>
        <taxon>Bacteria</taxon>
        <taxon>Bacillati</taxon>
        <taxon>Bacillota</taxon>
        <taxon>Bacilli</taxon>
        <taxon>Bacillales</taxon>
        <taxon>Bacillaceae</taxon>
        <taxon>Caldibacillus</taxon>
    </lineage>
</organism>
<comment type="caution">
    <text evidence="3">The sequence shown here is derived from an EMBL/GenBank/DDBJ whole genome shotgun (WGS) entry which is preliminary data.</text>
</comment>
<gene>
    <name evidence="3" type="ORF">Cdeb_02870</name>
</gene>
<dbReference type="InterPro" id="IPR039447">
    <property type="entry name" value="UreH-like_TM_dom"/>
</dbReference>
<evidence type="ECO:0000256" key="1">
    <source>
        <dbReference type="SAM" id="Phobius"/>
    </source>
</evidence>
<evidence type="ECO:0000313" key="4">
    <source>
        <dbReference type="Proteomes" id="UP000286235"/>
    </source>
</evidence>
<sequence>MYSFFSQISNWLSQPFINLAHSTSTIPVLSAFFLGIVGAMAPCQITGNLGAITLFGNQSLQKGMDWKGLFLFILGKIIAFSGLGLLVWLMGKEIQSTLTLYFPWLRKTIGPILVLVGLYLLGLFKMYWNITLFKIPERFLKKGKIGSFFMGFGFSLAFCPTMFVLFFMTLMPLAFTTSYGMLLPGIFAAGTSVPVIVFLLLLWYMGFDGTLLKKGRQAGNFVQKAAGAAMIFLGVLDTVTYWF</sequence>
<keyword evidence="4" id="KW-1185">Reference proteome</keyword>
<protein>
    <submittedName>
        <fullName evidence="3">Cytochrome c biogenesis protein</fullName>
    </submittedName>
</protein>
<dbReference type="EMBL" id="AZRV01000007">
    <property type="protein sequence ID" value="RKO63425.1"/>
    <property type="molecule type" value="Genomic_DNA"/>
</dbReference>
<reference evidence="3 4" key="1">
    <citation type="submission" date="2013-12" db="EMBL/GenBank/DDBJ databases">
        <title>Genome and proteome characterization of Caldibacillus debilis GB1 derived from a cellulolytic aero-tolerant co-culture.</title>
        <authorList>
            <person name="Wushke S.T."/>
            <person name="Zhang X."/>
            <person name="Fristensky B."/>
            <person name="Wilkins J.A."/>
            <person name="Levin D.B."/>
            <person name="Sparling R."/>
        </authorList>
    </citation>
    <scope>NUCLEOTIDE SEQUENCE [LARGE SCALE GENOMIC DNA]</scope>
    <source>
        <strain evidence="3 4">GB1</strain>
    </source>
</reference>
<evidence type="ECO:0000313" key="3">
    <source>
        <dbReference type="EMBL" id="RKO63425.1"/>
    </source>
</evidence>
<feature type="domain" description="Urease accessory protein UreH-like transmembrane" evidence="2">
    <location>
        <begin position="31"/>
        <end position="236"/>
    </location>
</feature>
<proteinExistence type="predicted"/>
<keyword evidence="1" id="KW-0472">Membrane</keyword>
<feature type="transmembrane region" description="Helical" evidence="1">
    <location>
        <begin position="148"/>
        <end position="175"/>
    </location>
</feature>
<feature type="transmembrane region" description="Helical" evidence="1">
    <location>
        <begin position="68"/>
        <end position="89"/>
    </location>
</feature>
<evidence type="ECO:0000259" key="2">
    <source>
        <dbReference type="Pfam" id="PF13386"/>
    </source>
</evidence>
<feature type="transmembrane region" description="Helical" evidence="1">
    <location>
        <begin position="109"/>
        <end position="128"/>
    </location>
</feature>
<feature type="transmembrane region" description="Helical" evidence="1">
    <location>
        <begin position="31"/>
        <end position="56"/>
    </location>
</feature>